<dbReference type="SUPFAM" id="SSF52096">
    <property type="entry name" value="ClpP/crotonase"/>
    <property type="match status" value="1"/>
</dbReference>
<dbReference type="GO" id="GO:0004176">
    <property type="term" value="F:ATP-dependent peptidase activity"/>
    <property type="evidence" value="ECO:0007669"/>
    <property type="project" value="InterPro"/>
</dbReference>
<dbReference type="GO" id="GO:0051117">
    <property type="term" value="F:ATPase binding"/>
    <property type="evidence" value="ECO:0007669"/>
    <property type="project" value="TreeGrafter"/>
</dbReference>
<organism evidence="8">
    <name type="scientific">Patrinia saniculifolia</name>
    <dbReference type="NCBI Taxonomy" id="245822"/>
    <lineage>
        <taxon>Eukaryota</taxon>
        <taxon>Viridiplantae</taxon>
        <taxon>Streptophyta</taxon>
        <taxon>Embryophyta</taxon>
        <taxon>Tracheophyta</taxon>
        <taxon>Spermatophyta</taxon>
        <taxon>Magnoliopsida</taxon>
        <taxon>eudicotyledons</taxon>
        <taxon>Gunneridae</taxon>
        <taxon>Pentapetalae</taxon>
        <taxon>asterids</taxon>
        <taxon>campanulids</taxon>
        <taxon>Dipsacales</taxon>
        <taxon>Caprifoliaceae</taxon>
        <taxon>Patrinia</taxon>
    </lineage>
</organism>
<geneLocation type="chloroplast" evidence="8"/>
<gene>
    <name evidence="8" type="primary">clpP</name>
</gene>
<keyword evidence="7" id="KW-0812">Transmembrane</keyword>
<dbReference type="Pfam" id="PF00574">
    <property type="entry name" value="CLP_protease"/>
    <property type="match status" value="1"/>
</dbReference>
<dbReference type="PANTHER" id="PTHR10381">
    <property type="entry name" value="ATP-DEPENDENT CLP PROTEASE PROTEOLYTIC SUBUNIT"/>
    <property type="match status" value="1"/>
</dbReference>
<dbReference type="GO" id="GO:0004252">
    <property type="term" value="F:serine-type endopeptidase activity"/>
    <property type="evidence" value="ECO:0007669"/>
    <property type="project" value="InterPro"/>
</dbReference>
<dbReference type="GeneID" id="35659416"/>
<protein>
    <recommendedName>
        <fullName evidence="6">ATP-dependent Clp protease proteolytic subunit</fullName>
    </recommendedName>
</protein>
<dbReference type="PANTHER" id="PTHR10381:SF15">
    <property type="entry name" value="CHLOROPLASTIC ATP-DEPENDENT CLP PROTEASE PROTEOLYTIC SUBUNIT 1"/>
    <property type="match status" value="1"/>
</dbReference>
<dbReference type="CDD" id="cd07017">
    <property type="entry name" value="S14_ClpP_2"/>
    <property type="match status" value="1"/>
</dbReference>
<keyword evidence="7" id="KW-1133">Transmembrane helix</keyword>
<accession>A0A343SQU4</accession>
<dbReference type="InterPro" id="IPR023562">
    <property type="entry name" value="ClpP/TepA"/>
</dbReference>
<dbReference type="EMBL" id="MG517444">
    <property type="protein sequence ID" value="AUR44025.1"/>
    <property type="molecule type" value="Genomic_DNA"/>
</dbReference>
<evidence type="ECO:0000256" key="4">
    <source>
        <dbReference type="ARBA" id="ARBA00022801"/>
    </source>
</evidence>
<dbReference type="GO" id="GO:0009532">
    <property type="term" value="C:plastid stroma"/>
    <property type="evidence" value="ECO:0007669"/>
    <property type="project" value="UniProtKB-ARBA"/>
</dbReference>
<name>A0A343SQU4_9DIPS</name>
<evidence type="ECO:0000256" key="7">
    <source>
        <dbReference type="SAM" id="Phobius"/>
    </source>
</evidence>
<keyword evidence="8" id="KW-0150">Chloroplast</keyword>
<dbReference type="InterPro" id="IPR001907">
    <property type="entry name" value="ClpP"/>
</dbReference>
<evidence type="ECO:0000256" key="1">
    <source>
        <dbReference type="ARBA" id="ARBA00007039"/>
    </source>
</evidence>
<keyword evidence="4" id="KW-0378">Hydrolase</keyword>
<dbReference type="GO" id="GO:0006515">
    <property type="term" value="P:protein quality control for misfolded or incompletely synthesized proteins"/>
    <property type="evidence" value="ECO:0007669"/>
    <property type="project" value="TreeGrafter"/>
</dbReference>
<evidence type="ECO:0000313" key="8">
    <source>
        <dbReference type="EMBL" id="AUR44025.1"/>
    </source>
</evidence>
<sequence>MPIGVPKIPFLIPGDEEASWVDIYGLYRRRLLFLGQAIESEISNQIIGLIKFLSLEDPTQDQYLFINSPGGSIIGGLGIYDMMQSVKPDVHTLALGIVASMASFILVGGTITKRLAYPHRVMIHQPASSFFRAPTGNFALEIGAIIHMRESVTRAYAQRTGKPFAVIWADMNRDFFMSATETKAYGIVDLVAQ</sequence>
<dbReference type="Gene3D" id="3.90.226.10">
    <property type="entry name" value="2-enoyl-CoA Hydratase, Chain A, domain 1"/>
    <property type="match status" value="1"/>
</dbReference>
<keyword evidence="2 8" id="KW-0934">Plastid</keyword>
<dbReference type="PRINTS" id="PR00127">
    <property type="entry name" value="CLPPROTEASEP"/>
</dbReference>
<keyword evidence="3" id="KW-0645">Protease</keyword>
<dbReference type="InterPro" id="IPR029045">
    <property type="entry name" value="ClpP/crotonase-like_dom_sf"/>
</dbReference>
<dbReference type="AlphaFoldDB" id="A0A343SQU4"/>
<evidence type="ECO:0000256" key="5">
    <source>
        <dbReference type="ARBA" id="ARBA00022825"/>
    </source>
</evidence>
<keyword evidence="5" id="KW-0720">Serine protease</keyword>
<comment type="similarity">
    <text evidence="1 6">Belongs to the peptidase S14 family.</text>
</comment>
<dbReference type="RefSeq" id="YP_009458407.1">
    <property type="nucleotide sequence ID" value="NC_036835.1"/>
</dbReference>
<keyword evidence="7" id="KW-0472">Membrane</keyword>
<evidence type="ECO:0000256" key="3">
    <source>
        <dbReference type="ARBA" id="ARBA00022670"/>
    </source>
</evidence>
<dbReference type="GO" id="GO:0009368">
    <property type="term" value="C:endopeptidase Clp complex"/>
    <property type="evidence" value="ECO:0007669"/>
    <property type="project" value="TreeGrafter"/>
</dbReference>
<feature type="transmembrane region" description="Helical" evidence="7">
    <location>
        <begin position="90"/>
        <end position="112"/>
    </location>
</feature>
<evidence type="ECO:0000256" key="2">
    <source>
        <dbReference type="ARBA" id="ARBA00022640"/>
    </source>
</evidence>
<evidence type="ECO:0000256" key="6">
    <source>
        <dbReference type="RuleBase" id="RU003567"/>
    </source>
</evidence>
<proteinExistence type="inferred from homology"/>
<reference evidence="8" key="1">
    <citation type="journal article" date="2017" name="Mitochondrial DNA Part B Resour">
        <title>Complete chloroplast genome sequence of Patrinia saniculifolia hemsl. (Disacales: Caprifoliaceae), an endemic plant in Korea.</title>
        <authorList>
            <person name="Jung E.-H."/>
            <person name="Lim C.E."/>
            <person name="Lee B.Y."/>
            <person name="Hong S.-P."/>
        </authorList>
    </citation>
    <scope>NUCLEOTIDE SEQUENCE</scope>
</reference>